<proteinExistence type="predicted"/>
<dbReference type="OrthoDB" id="10469945at2759"/>
<accession>A0A2P5BFJ2</accession>
<reference evidence="2" key="1">
    <citation type="submission" date="2016-06" db="EMBL/GenBank/DDBJ databases">
        <title>Parallel loss of symbiosis genes in relatives of nitrogen-fixing non-legume Parasponia.</title>
        <authorList>
            <person name="Van Velzen R."/>
            <person name="Holmer R."/>
            <person name="Bu F."/>
            <person name="Rutten L."/>
            <person name="Van Zeijl A."/>
            <person name="Liu W."/>
            <person name="Santuari L."/>
            <person name="Cao Q."/>
            <person name="Sharma T."/>
            <person name="Shen D."/>
            <person name="Roswanjaya Y."/>
            <person name="Wardhani T."/>
            <person name="Kalhor M.S."/>
            <person name="Jansen J."/>
            <person name="Van den Hoogen J."/>
            <person name="Gungor B."/>
            <person name="Hartog M."/>
            <person name="Hontelez J."/>
            <person name="Verver J."/>
            <person name="Yang W.-C."/>
            <person name="Schijlen E."/>
            <person name="Repin R."/>
            <person name="Schilthuizen M."/>
            <person name="Schranz E."/>
            <person name="Heidstra R."/>
            <person name="Miyata K."/>
            <person name="Fedorova E."/>
            <person name="Kohlen W."/>
            <person name="Bisseling T."/>
            <person name="Smit S."/>
            <person name="Geurts R."/>
        </authorList>
    </citation>
    <scope>NUCLEOTIDE SEQUENCE [LARGE SCALE GENOMIC DNA]</scope>
    <source>
        <strain evidence="2">cv. RG33-2</strain>
    </source>
</reference>
<gene>
    <name evidence="1" type="ORF">TorRG33x02_323020</name>
</gene>
<name>A0A2P5BFJ2_TREOI</name>
<protein>
    <submittedName>
        <fullName evidence="1">Uncharacterized protein</fullName>
    </submittedName>
</protein>
<evidence type="ECO:0000313" key="2">
    <source>
        <dbReference type="Proteomes" id="UP000237000"/>
    </source>
</evidence>
<feature type="non-terminal residue" evidence="1">
    <location>
        <position position="1"/>
    </location>
</feature>
<dbReference type="InParanoid" id="A0A2P5BFJ2"/>
<keyword evidence="2" id="KW-1185">Reference proteome</keyword>
<comment type="caution">
    <text evidence="1">The sequence shown here is derived from an EMBL/GenBank/DDBJ whole genome shotgun (WGS) entry which is preliminary data.</text>
</comment>
<sequence length="61" mass="6629">SRHITSTALGFPERFTIIGPDLLALNPCCLPEWATPNAQALQEPRGGRCPCNCLLNPRLIA</sequence>
<organism evidence="1 2">
    <name type="scientific">Trema orientale</name>
    <name type="common">Charcoal tree</name>
    <name type="synonym">Celtis orientalis</name>
    <dbReference type="NCBI Taxonomy" id="63057"/>
    <lineage>
        <taxon>Eukaryota</taxon>
        <taxon>Viridiplantae</taxon>
        <taxon>Streptophyta</taxon>
        <taxon>Embryophyta</taxon>
        <taxon>Tracheophyta</taxon>
        <taxon>Spermatophyta</taxon>
        <taxon>Magnoliopsida</taxon>
        <taxon>eudicotyledons</taxon>
        <taxon>Gunneridae</taxon>
        <taxon>Pentapetalae</taxon>
        <taxon>rosids</taxon>
        <taxon>fabids</taxon>
        <taxon>Rosales</taxon>
        <taxon>Cannabaceae</taxon>
        <taxon>Trema</taxon>
    </lineage>
</organism>
<evidence type="ECO:0000313" key="1">
    <source>
        <dbReference type="EMBL" id="PON47539.1"/>
    </source>
</evidence>
<dbReference type="AlphaFoldDB" id="A0A2P5BFJ2"/>
<dbReference type="EMBL" id="JXTC01000533">
    <property type="protein sequence ID" value="PON47539.1"/>
    <property type="molecule type" value="Genomic_DNA"/>
</dbReference>
<dbReference type="Proteomes" id="UP000237000">
    <property type="component" value="Unassembled WGS sequence"/>
</dbReference>